<dbReference type="Pfam" id="PF01915">
    <property type="entry name" value="Glyco_hydro_3_C"/>
    <property type="match status" value="1"/>
</dbReference>
<comment type="pathway">
    <text evidence="1">Glycan degradation; xylan degradation.</text>
</comment>
<comment type="similarity">
    <text evidence="2">Belongs to the glycosyl hydrolase 3 family.</text>
</comment>
<dbReference type="AlphaFoldDB" id="A0A9Q8P4N0"/>
<dbReference type="GO" id="GO:0031222">
    <property type="term" value="P:arabinan catabolic process"/>
    <property type="evidence" value="ECO:0007669"/>
    <property type="project" value="TreeGrafter"/>
</dbReference>
<evidence type="ECO:0000256" key="6">
    <source>
        <dbReference type="ARBA" id="ARBA00023180"/>
    </source>
</evidence>
<dbReference type="GeneID" id="71982071"/>
<evidence type="ECO:0000256" key="10">
    <source>
        <dbReference type="ARBA" id="ARBA00024574"/>
    </source>
</evidence>
<dbReference type="OMA" id="WGFKGHV"/>
<dbReference type="PANTHER" id="PTHR42721">
    <property type="entry name" value="SUGAR HYDROLASE-RELATED"/>
    <property type="match status" value="1"/>
</dbReference>
<dbReference type="SUPFAM" id="SSF52279">
    <property type="entry name" value="Beta-D-glucan exohydrolase, C-terminal domain"/>
    <property type="match status" value="1"/>
</dbReference>
<evidence type="ECO:0000259" key="13">
    <source>
        <dbReference type="SMART" id="SM01217"/>
    </source>
</evidence>
<dbReference type="Pfam" id="PF00933">
    <property type="entry name" value="Glyco_hydro_3"/>
    <property type="match status" value="1"/>
</dbReference>
<feature type="signal peptide" evidence="12">
    <location>
        <begin position="1"/>
        <end position="18"/>
    </location>
</feature>
<dbReference type="InterPro" id="IPR026891">
    <property type="entry name" value="Fn3-like"/>
</dbReference>
<sequence>MAAFFITSALALAGSAVAQLEGRGFPDCGNGPLKNNTVCDTTADPLTRATALINAFTLQEKLNNTGSTSPGVPRLGLRAYTWWQEALHGVADSPGVNFSDSGPFRYATSFPQPILMGAAFDDDLIRDVATVISTEARAFNNDDRAGLDFWTPNINPFKDSRWGRGQETPGEDPYHLSSYVAALIEGLQGDRNDKYKRLVATCKHFVAYDLENWNGNYRYQFDAQVNQQDLVEYYMPAFQQCARDSNVGAFMCSYNALNGVPTCADPWLLQTILREKWNWTSEQQWVTSDCDSIQNVYLPHEYGSSREEAVALSLKAGTDIDCGTYYQEHLPGAYEQGLINVTDLDTALIRQYSSLVRLGYFDGDAVPYRSLAWDDVNTPHAQQLAHKAAVEGITLLKNDGLLPLPISNGTSIALIGPWANATEQMLGNYDGIPPYFHSPLYAAQQTGATVNYAAGPGTLDPTTNSWLNVWAAANKSDIIVFAGGIDNSVEAEEMDRVTIAWSAPQLDMIGQLATYGKPVIVLQMGAGQLDSTPLINNANVSALLWGGYPGQDGGVALFDIITGKSAPAGRLPTTQYPARYTSQVPMTDMTLRPNSTTGSPGRTYMWYNEVPVFEFGYGLHYTNFTASIETPSSPSSYSYSNSNSNSASSASYDISTLTTTCTTPYPDLCPFTTFPITITNTGTTESDYVALGFLAGTHGPAPRPNKRLVSYQRLHNLTAGESQTAHLNLTLGSLARVDEMGNKVLYPGEYALLVDTQPLAMVNFTLGGEEKVLDEWPQPPADRVKFPRAKDQYFVGGYGSEQVLE</sequence>
<dbReference type="OrthoDB" id="47059at2759"/>
<dbReference type="SMART" id="SM01217">
    <property type="entry name" value="Fn3_like"/>
    <property type="match status" value="1"/>
</dbReference>
<dbReference type="PANTHER" id="PTHR42721:SF3">
    <property type="entry name" value="BETA-D-XYLOSIDASE 5-RELATED"/>
    <property type="match status" value="1"/>
</dbReference>
<keyword evidence="4 12" id="KW-0732">Signal</keyword>
<dbReference type="InterPro" id="IPR044993">
    <property type="entry name" value="BXL"/>
</dbReference>
<evidence type="ECO:0000256" key="2">
    <source>
        <dbReference type="ARBA" id="ARBA00005336"/>
    </source>
</evidence>
<evidence type="ECO:0000256" key="3">
    <source>
        <dbReference type="ARBA" id="ARBA00022651"/>
    </source>
</evidence>
<dbReference type="EC" id="3.2.1.37" evidence="11"/>
<evidence type="ECO:0000256" key="4">
    <source>
        <dbReference type="ARBA" id="ARBA00022729"/>
    </source>
</evidence>
<dbReference type="GO" id="GO:0009044">
    <property type="term" value="F:xylan 1,4-beta-xylosidase activity"/>
    <property type="evidence" value="ECO:0007669"/>
    <property type="project" value="UniProtKB-EC"/>
</dbReference>
<evidence type="ECO:0000256" key="7">
    <source>
        <dbReference type="ARBA" id="ARBA00023277"/>
    </source>
</evidence>
<evidence type="ECO:0000256" key="12">
    <source>
        <dbReference type="SAM" id="SignalP"/>
    </source>
</evidence>
<evidence type="ECO:0000256" key="9">
    <source>
        <dbReference type="ARBA" id="ARBA00023326"/>
    </source>
</evidence>
<keyword evidence="5" id="KW-0378">Hydrolase</keyword>
<dbReference type="Gene3D" id="3.20.20.300">
    <property type="entry name" value="Glycoside hydrolase, family 3, N-terminal domain"/>
    <property type="match status" value="1"/>
</dbReference>
<comment type="catalytic activity">
    <reaction evidence="10">
        <text>Hydrolysis of (1-&gt;4)-beta-D-xylans, to remove successive D-xylose residues from the non-reducing termini.</text>
        <dbReference type="EC" id="3.2.1.37"/>
    </reaction>
</comment>
<dbReference type="InterPro" id="IPR036881">
    <property type="entry name" value="Glyco_hydro_3_C_sf"/>
</dbReference>
<accession>A0A9Q8P4N0</accession>
<feature type="chain" id="PRO_5040510461" description="xylan 1,4-beta-xylosidase" evidence="12">
    <location>
        <begin position="19"/>
        <end position="805"/>
    </location>
</feature>
<proteinExistence type="inferred from homology"/>
<dbReference type="Gene3D" id="3.40.50.1700">
    <property type="entry name" value="Glycoside hydrolase family 3 C-terminal domain"/>
    <property type="match status" value="1"/>
</dbReference>
<dbReference type="Proteomes" id="UP000756132">
    <property type="component" value="Chromosome 1"/>
</dbReference>
<dbReference type="InterPro" id="IPR001764">
    <property type="entry name" value="Glyco_hydro_3_N"/>
</dbReference>
<evidence type="ECO:0000256" key="5">
    <source>
        <dbReference type="ARBA" id="ARBA00022801"/>
    </source>
</evidence>
<dbReference type="InterPro" id="IPR036962">
    <property type="entry name" value="Glyco_hydro_3_N_sf"/>
</dbReference>
<keyword evidence="8" id="KW-0326">Glycosidase</keyword>
<keyword evidence="15" id="KW-1185">Reference proteome</keyword>
<dbReference type="SUPFAM" id="SSF51445">
    <property type="entry name" value="(Trans)glycosidases"/>
    <property type="match status" value="1"/>
</dbReference>
<keyword evidence="6" id="KW-0325">Glycoprotein</keyword>
<keyword evidence="3" id="KW-0858">Xylan degradation</keyword>
<evidence type="ECO:0000256" key="1">
    <source>
        <dbReference type="ARBA" id="ARBA00004851"/>
    </source>
</evidence>
<reference evidence="14" key="2">
    <citation type="journal article" date="2022" name="Microb. Genom.">
        <title>A chromosome-scale genome assembly of the tomato pathogen Cladosporium fulvum reveals a compartmentalized genome architecture and the presence of a dispensable chromosome.</title>
        <authorList>
            <person name="Zaccaron A.Z."/>
            <person name="Chen L.H."/>
            <person name="Samaras A."/>
            <person name="Stergiopoulos I."/>
        </authorList>
    </citation>
    <scope>NUCLEOTIDE SEQUENCE</scope>
    <source>
        <strain evidence="14">Race5_Kim</strain>
    </source>
</reference>
<feature type="domain" description="Fibronectin type III-like" evidence="13">
    <location>
        <begin position="688"/>
        <end position="758"/>
    </location>
</feature>
<dbReference type="Pfam" id="PF14310">
    <property type="entry name" value="Fn3-like"/>
    <property type="match status" value="1"/>
</dbReference>
<name>A0A9Q8P4N0_PASFU</name>
<dbReference type="KEGG" id="ffu:CLAFUR5_02193"/>
<evidence type="ECO:0000256" key="8">
    <source>
        <dbReference type="ARBA" id="ARBA00023295"/>
    </source>
</evidence>
<dbReference type="InterPro" id="IPR017853">
    <property type="entry name" value="GH"/>
</dbReference>
<keyword evidence="7" id="KW-0119">Carbohydrate metabolism</keyword>
<evidence type="ECO:0000256" key="11">
    <source>
        <dbReference type="ARBA" id="ARBA00026107"/>
    </source>
</evidence>
<dbReference type="RefSeq" id="XP_047757268.1">
    <property type="nucleotide sequence ID" value="XM_047901341.1"/>
</dbReference>
<dbReference type="GO" id="GO:0046556">
    <property type="term" value="F:alpha-L-arabinofuranosidase activity"/>
    <property type="evidence" value="ECO:0007669"/>
    <property type="project" value="TreeGrafter"/>
</dbReference>
<reference evidence="14" key="1">
    <citation type="submission" date="2021-12" db="EMBL/GenBank/DDBJ databases">
        <authorList>
            <person name="Zaccaron A."/>
            <person name="Stergiopoulos I."/>
        </authorList>
    </citation>
    <scope>NUCLEOTIDE SEQUENCE</scope>
    <source>
        <strain evidence="14">Race5_Kim</strain>
    </source>
</reference>
<evidence type="ECO:0000313" key="14">
    <source>
        <dbReference type="EMBL" id="UJO12902.1"/>
    </source>
</evidence>
<organism evidence="14 15">
    <name type="scientific">Passalora fulva</name>
    <name type="common">Tomato leaf mold</name>
    <name type="synonym">Cladosporium fulvum</name>
    <dbReference type="NCBI Taxonomy" id="5499"/>
    <lineage>
        <taxon>Eukaryota</taxon>
        <taxon>Fungi</taxon>
        <taxon>Dikarya</taxon>
        <taxon>Ascomycota</taxon>
        <taxon>Pezizomycotina</taxon>
        <taxon>Dothideomycetes</taxon>
        <taxon>Dothideomycetidae</taxon>
        <taxon>Mycosphaerellales</taxon>
        <taxon>Mycosphaerellaceae</taxon>
        <taxon>Fulvia</taxon>
    </lineage>
</organism>
<dbReference type="GO" id="GO:0045493">
    <property type="term" value="P:xylan catabolic process"/>
    <property type="evidence" value="ECO:0007669"/>
    <property type="project" value="UniProtKB-KW"/>
</dbReference>
<dbReference type="Gene3D" id="2.60.40.10">
    <property type="entry name" value="Immunoglobulins"/>
    <property type="match status" value="1"/>
</dbReference>
<gene>
    <name evidence="14" type="ORF">CLAFUR5_02193</name>
</gene>
<evidence type="ECO:0000313" key="15">
    <source>
        <dbReference type="Proteomes" id="UP000756132"/>
    </source>
</evidence>
<dbReference type="InterPro" id="IPR013783">
    <property type="entry name" value="Ig-like_fold"/>
</dbReference>
<dbReference type="InterPro" id="IPR002772">
    <property type="entry name" value="Glyco_hydro_3_C"/>
</dbReference>
<dbReference type="EMBL" id="CP090163">
    <property type="protein sequence ID" value="UJO12902.1"/>
    <property type="molecule type" value="Genomic_DNA"/>
</dbReference>
<keyword evidence="9" id="KW-0624">Polysaccharide degradation</keyword>
<protein>
    <recommendedName>
        <fullName evidence="11">xylan 1,4-beta-xylosidase</fullName>
        <ecNumber evidence="11">3.2.1.37</ecNumber>
    </recommendedName>
</protein>